<reference evidence="2 3" key="1">
    <citation type="submission" date="2020-08" db="EMBL/GenBank/DDBJ databases">
        <title>Genomic Encyclopedia of Type Strains, Phase IV (KMG-IV): sequencing the most valuable type-strain genomes for metagenomic binning, comparative biology and taxonomic classification.</title>
        <authorList>
            <person name="Goeker M."/>
        </authorList>
    </citation>
    <scope>NUCLEOTIDE SEQUENCE [LARGE SCALE GENOMIC DNA]</scope>
    <source>
        <strain evidence="2 3">DSM 19371</strain>
    </source>
</reference>
<keyword evidence="3" id="KW-1185">Reference proteome</keyword>
<dbReference type="Proteomes" id="UP000590524">
    <property type="component" value="Unassembled WGS sequence"/>
</dbReference>
<proteinExistence type="predicted"/>
<gene>
    <name evidence="2" type="ORF">GGQ90_001865</name>
</gene>
<protein>
    <submittedName>
        <fullName evidence="2">Uncharacterized protein</fullName>
    </submittedName>
</protein>
<evidence type="ECO:0000313" key="3">
    <source>
        <dbReference type="Proteomes" id="UP000590524"/>
    </source>
</evidence>
<dbReference type="RefSeq" id="WP_188081861.1">
    <property type="nucleotide sequence ID" value="NZ_JACIEU010000006.1"/>
</dbReference>
<name>A0A7W6LRM0_9SPHN</name>
<evidence type="ECO:0000256" key="1">
    <source>
        <dbReference type="SAM" id="MobiDB-lite"/>
    </source>
</evidence>
<evidence type="ECO:0000313" key="2">
    <source>
        <dbReference type="EMBL" id="MBB4148087.1"/>
    </source>
</evidence>
<sequence length="49" mass="5318">MQKKRTINRTKARELTPEEAAIVAGGAPSETPIATNIGPNGDTETRFDY</sequence>
<comment type="caution">
    <text evidence="2">The sequence shown here is derived from an EMBL/GenBank/DDBJ whole genome shotgun (WGS) entry which is preliminary data.</text>
</comment>
<accession>A0A7W6LRM0</accession>
<feature type="region of interest" description="Disordered" evidence="1">
    <location>
        <begin position="24"/>
        <end position="49"/>
    </location>
</feature>
<organism evidence="2 3">
    <name type="scientific">Sphingobium scionense</name>
    <dbReference type="NCBI Taxonomy" id="1404341"/>
    <lineage>
        <taxon>Bacteria</taxon>
        <taxon>Pseudomonadati</taxon>
        <taxon>Pseudomonadota</taxon>
        <taxon>Alphaproteobacteria</taxon>
        <taxon>Sphingomonadales</taxon>
        <taxon>Sphingomonadaceae</taxon>
        <taxon>Sphingobium</taxon>
    </lineage>
</organism>
<dbReference type="AlphaFoldDB" id="A0A7W6LRM0"/>
<dbReference type="EMBL" id="JACIEU010000006">
    <property type="protein sequence ID" value="MBB4148087.1"/>
    <property type="molecule type" value="Genomic_DNA"/>
</dbReference>